<proteinExistence type="predicted"/>
<evidence type="ECO:0000313" key="1">
    <source>
        <dbReference type="EMBL" id="XBY45465.1"/>
    </source>
</evidence>
<evidence type="ECO:0008006" key="2">
    <source>
        <dbReference type="Google" id="ProtNLM"/>
    </source>
</evidence>
<gene>
    <name evidence="1" type="ORF">ABS361_04040</name>
</gene>
<reference evidence="1" key="1">
    <citation type="submission" date="2024-06" db="EMBL/GenBank/DDBJ databases">
        <title>Methylostella associata gen. nov., sp. nov., a novel Ancalomicrobiaceae-affiliated facultatively methylotrophic bacteria that feed on methanotrophs of the genus Methylococcus.</title>
        <authorList>
            <person name="Saltykova V."/>
            <person name="Danilova O.V."/>
            <person name="Oshkin I.Y."/>
            <person name="Belova S.E."/>
            <person name="Pimenov N.V."/>
            <person name="Dedysh S.N."/>
        </authorList>
    </citation>
    <scope>NUCLEOTIDE SEQUENCE</scope>
    <source>
        <strain evidence="1">S20</strain>
    </source>
</reference>
<dbReference type="KEGG" id="mflg:ABS361_04040"/>
<dbReference type="EMBL" id="CP158568">
    <property type="protein sequence ID" value="XBY45465.1"/>
    <property type="molecule type" value="Genomic_DNA"/>
</dbReference>
<dbReference type="RefSeq" id="WP_407050558.1">
    <property type="nucleotide sequence ID" value="NZ_CP158568.1"/>
</dbReference>
<accession>A0AAU7XF38</accession>
<sequence>MSVCATPASAAPTGPRPVCTGGKRPTIVTQQVKGSNWTCKYNKFGKSYSGTSTNEGDALDRAKSACRAGGSGASGPNCEVNGFYACGQQTVEVWACK</sequence>
<name>A0AAU7XF38_9HYPH</name>
<dbReference type="AlphaFoldDB" id="A0AAU7XF38"/>
<organism evidence="1">
    <name type="scientific">Methyloraptor flagellatus</name>
    <dbReference type="NCBI Taxonomy" id="3162530"/>
    <lineage>
        <taxon>Bacteria</taxon>
        <taxon>Pseudomonadati</taxon>
        <taxon>Pseudomonadota</taxon>
        <taxon>Alphaproteobacteria</taxon>
        <taxon>Hyphomicrobiales</taxon>
        <taxon>Ancalomicrobiaceae</taxon>
        <taxon>Methyloraptor</taxon>
    </lineage>
</organism>
<protein>
    <recommendedName>
        <fullName evidence="2">DUF4189 domain-containing protein</fullName>
    </recommendedName>
</protein>